<feature type="transmembrane region" description="Helical" evidence="2">
    <location>
        <begin position="249"/>
        <end position="268"/>
    </location>
</feature>
<dbReference type="GO" id="GO:0005789">
    <property type="term" value="C:endoplasmic reticulum membrane"/>
    <property type="evidence" value="ECO:0007669"/>
    <property type="project" value="TreeGrafter"/>
</dbReference>
<feature type="transmembrane region" description="Helical" evidence="2">
    <location>
        <begin position="110"/>
        <end position="131"/>
    </location>
</feature>
<dbReference type="VEuPathDB" id="FungiDB:TRICI_000309"/>
<dbReference type="PANTHER" id="PTHR31303">
    <property type="entry name" value="CTP-DEPENDENT DIACYLGLYCEROL KINASE 1"/>
    <property type="match status" value="1"/>
</dbReference>
<proteinExistence type="predicted"/>
<comment type="caution">
    <text evidence="3">The sequence shown here is derived from an EMBL/GenBank/DDBJ whole genome shotgun (WGS) entry which is preliminary data.</text>
</comment>
<feature type="transmembrane region" description="Helical" evidence="2">
    <location>
        <begin position="151"/>
        <end position="168"/>
    </location>
</feature>
<dbReference type="GO" id="GO:0006654">
    <property type="term" value="P:phosphatidic acid biosynthetic process"/>
    <property type="evidence" value="ECO:0007669"/>
    <property type="project" value="TreeGrafter"/>
</dbReference>
<dbReference type="PANTHER" id="PTHR31303:SF1">
    <property type="entry name" value="CTP-DEPENDENT DIACYLGLYCEROL KINASE 1"/>
    <property type="match status" value="1"/>
</dbReference>
<organism evidence="3 4">
    <name type="scientific">Trichomonascus ciferrii</name>
    <dbReference type="NCBI Taxonomy" id="44093"/>
    <lineage>
        <taxon>Eukaryota</taxon>
        <taxon>Fungi</taxon>
        <taxon>Dikarya</taxon>
        <taxon>Ascomycota</taxon>
        <taxon>Saccharomycotina</taxon>
        <taxon>Dipodascomycetes</taxon>
        <taxon>Dipodascales</taxon>
        <taxon>Trichomonascaceae</taxon>
        <taxon>Trichomonascus</taxon>
        <taxon>Trichomonascus ciferrii complex</taxon>
    </lineage>
</organism>
<reference evidence="3" key="1">
    <citation type="journal article" date="2019" name="G3 (Bethesda)">
        <title>Genome Assemblies of Two Rare Opportunistic Yeast Pathogens: Diutina rugosa (syn. Candida rugosa) and Trichomonascus ciferrii (syn. Candida ciferrii).</title>
        <authorList>
            <person name="Mixao V."/>
            <person name="Saus E."/>
            <person name="Hansen A.P."/>
            <person name="Lass-Florl C."/>
            <person name="Gabaldon T."/>
        </authorList>
    </citation>
    <scope>NUCLEOTIDE SEQUENCE</scope>
    <source>
        <strain evidence="3">CBS 4856</strain>
    </source>
</reference>
<feature type="compositionally biased region" description="Low complexity" evidence="1">
    <location>
        <begin position="15"/>
        <end position="43"/>
    </location>
</feature>
<evidence type="ECO:0000313" key="3">
    <source>
        <dbReference type="EMBL" id="KAA8917526.1"/>
    </source>
</evidence>
<feature type="region of interest" description="Disordered" evidence="1">
    <location>
        <begin position="1"/>
        <end position="43"/>
    </location>
</feature>
<feature type="transmembrane region" description="Helical" evidence="2">
    <location>
        <begin position="85"/>
        <end position="104"/>
    </location>
</feature>
<protein>
    <submittedName>
        <fullName evidence="3">Uncharacterized protein</fullName>
    </submittedName>
</protein>
<gene>
    <name evidence="3" type="ORF">TRICI_000309</name>
</gene>
<keyword evidence="2" id="KW-0472">Membrane</keyword>
<keyword evidence="4" id="KW-1185">Reference proteome</keyword>
<evidence type="ECO:0000313" key="4">
    <source>
        <dbReference type="Proteomes" id="UP000761534"/>
    </source>
</evidence>
<dbReference type="OrthoDB" id="5673at2759"/>
<evidence type="ECO:0000256" key="1">
    <source>
        <dbReference type="SAM" id="MobiDB-lite"/>
    </source>
</evidence>
<dbReference type="InterPro" id="IPR037997">
    <property type="entry name" value="Dgk1-like"/>
</dbReference>
<dbReference type="AlphaFoldDB" id="A0A642VDS1"/>
<feature type="transmembrane region" description="Helical" evidence="2">
    <location>
        <begin position="206"/>
        <end position="229"/>
    </location>
</feature>
<name>A0A642VDS1_9ASCO</name>
<evidence type="ECO:0000256" key="2">
    <source>
        <dbReference type="SAM" id="Phobius"/>
    </source>
</evidence>
<dbReference type="EMBL" id="SWFS01000028">
    <property type="protein sequence ID" value="KAA8917526.1"/>
    <property type="molecule type" value="Genomic_DNA"/>
</dbReference>
<dbReference type="Proteomes" id="UP000761534">
    <property type="component" value="Unassembled WGS sequence"/>
</dbReference>
<accession>A0A642VDS1</accession>
<keyword evidence="2" id="KW-1133">Transmembrane helix</keyword>
<sequence length="294" mass="32417">MKDVDRRSLDDDDSSPGSRSLGSSAVSSGVSTPATSSTATATSQKTKIYQEGGDFSASLERLGLSIPSHQQFSVMIHKHEVPRKVFHVSIGFLTLWLYTIGVQFEQVTPVLFTLFIGIGTCDLVRFQYPAFNKLYIKVLGFLMREKEVRQFNGVIWYLLGLVIVTYIFPKDVSLLAVLLLSWADTAASTFGRAYGYLTPKIGSKSLAGSMAAYLVGCISCWVLYSYFIPSFSQHNRPDDIMWHPETSNLSLKALVAFAGLVGAVSEAIDFFDDNLTIPVLSSSFMWLLIKATSN</sequence>
<keyword evidence="2" id="KW-0812">Transmembrane</keyword>
<dbReference type="GO" id="GO:0004143">
    <property type="term" value="F:ATP-dependent diacylglycerol kinase activity"/>
    <property type="evidence" value="ECO:0007669"/>
    <property type="project" value="InterPro"/>
</dbReference>